<dbReference type="Proteomes" id="UP000245765">
    <property type="component" value="Unassembled WGS sequence"/>
</dbReference>
<dbReference type="Pfam" id="PF01471">
    <property type="entry name" value="PG_binding_1"/>
    <property type="match status" value="1"/>
</dbReference>
<dbReference type="PROSITE" id="PS51257">
    <property type="entry name" value="PROKAR_LIPOPROTEIN"/>
    <property type="match status" value="1"/>
</dbReference>
<proteinExistence type="predicted"/>
<feature type="region of interest" description="Disordered" evidence="1">
    <location>
        <begin position="170"/>
        <end position="271"/>
    </location>
</feature>
<comment type="caution">
    <text evidence="3">The sequence shown here is derived from an EMBL/GenBank/DDBJ whole genome shotgun (WGS) entry which is preliminary data.</text>
</comment>
<feature type="compositionally biased region" description="Gly residues" evidence="1">
    <location>
        <begin position="185"/>
        <end position="194"/>
    </location>
</feature>
<keyword evidence="4" id="KW-1185">Reference proteome</keyword>
<evidence type="ECO:0000256" key="1">
    <source>
        <dbReference type="SAM" id="MobiDB-lite"/>
    </source>
</evidence>
<protein>
    <recommendedName>
        <fullName evidence="2">Peptidoglycan binding-like domain-containing protein</fullName>
    </recommendedName>
</protein>
<dbReference type="AlphaFoldDB" id="A0A317F7E5"/>
<sequence length="271" mass="25914">MKTRMLGALALGLITAACGVTEQERVTGGAAAGAATGAGVGALGGPPGALAGAAIGAGAGAATGALTEPSTVNLGEPPWSNPDARVPGVNSGTARSNTGSRSAGNYRGSGMASAQVREMQRALNDRGYSAGPADGVFGPRTREAVMAWQRANNMQATGRPNSQMMASLGVGDSMTGSSDRNRAYMGGGTVGGGQVQDAGQVSGSGGSASGGSGGGVGRLDRPNPTGATSGVPAPSNNPINDPVGGGGSAVVPGFNQNRDGSASGGNTGSTQ</sequence>
<accession>A0A317F7E5</accession>
<dbReference type="Gene3D" id="1.10.101.10">
    <property type="entry name" value="PGBD-like superfamily/PGBD"/>
    <property type="match status" value="1"/>
</dbReference>
<evidence type="ECO:0000259" key="2">
    <source>
        <dbReference type="Pfam" id="PF01471"/>
    </source>
</evidence>
<feature type="compositionally biased region" description="Gly residues" evidence="1">
    <location>
        <begin position="262"/>
        <end position="271"/>
    </location>
</feature>
<dbReference type="OrthoDB" id="7283865at2"/>
<dbReference type="InterPro" id="IPR036366">
    <property type="entry name" value="PGBDSf"/>
</dbReference>
<feature type="compositionally biased region" description="Polar residues" evidence="1">
    <location>
        <begin position="90"/>
        <end position="103"/>
    </location>
</feature>
<feature type="compositionally biased region" description="Gly residues" evidence="1">
    <location>
        <begin position="202"/>
        <end position="217"/>
    </location>
</feature>
<organism evidence="3 4">
    <name type="scientific">Falsiroseomonas bella</name>
    <dbReference type="NCBI Taxonomy" id="2184016"/>
    <lineage>
        <taxon>Bacteria</taxon>
        <taxon>Pseudomonadati</taxon>
        <taxon>Pseudomonadota</taxon>
        <taxon>Alphaproteobacteria</taxon>
        <taxon>Acetobacterales</taxon>
        <taxon>Roseomonadaceae</taxon>
        <taxon>Falsiroseomonas</taxon>
    </lineage>
</organism>
<dbReference type="SUPFAM" id="SSF47090">
    <property type="entry name" value="PGBD-like"/>
    <property type="match status" value="1"/>
</dbReference>
<feature type="region of interest" description="Disordered" evidence="1">
    <location>
        <begin position="68"/>
        <end position="108"/>
    </location>
</feature>
<name>A0A317F7E5_9PROT</name>
<reference evidence="4" key="1">
    <citation type="submission" date="2018-05" db="EMBL/GenBank/DDBJ databases">
        <authorList>
            <person name="Du Z."/>
            <person name="Wang X."/>
        </authorList>
    </citation>
    <scope>NUCLEOTIDE SEQUENCE [LARGE SCALE GENOMIC DNA]</scope>
    <source>
        <strain evidence="4">CQN31</strain>
    </source>
</reference>
<feature type="domain" description="Peptidoglycan binding-like" evidence="2">
    <location>
        <begin position="114"/>
        <end position="168"/>
    </location>
</feature>
<dbReference type="EMBL" id="QGNA01000009">
    <property type="protein sequence ID" value="PWS33977.1"/>
    <property type="molecule type" value="Genomic_DNA"/>
</dbReference>
<evidence type="ECO:0000313" key="3">
    <source>
        <dbReference type="EMBL" id="PWS33977.1"/>
    </source>
</evidence>
<dbReference type="InterPro" id="IPR036365">
    <property type="entry name" value="PGBD-like_sf"/>
</dbReference>
<dbReference type="InterPro" id="IPR002477">
    <property type="entry name" value="Peptidoglycan-bd-like"/>
</dbReference>
<dbReference type="RefSeq" id="WP_109873638.1">
    <property type="nucleotide sequence ID" value="NZ_QGNA01000009.1"/>
</dbReference>
<evidence type="ECO:0000313" key="4">
    <source>
        <dbReference type="Proteomes" id="UP000245765"/>
    </source>
</evidence>
<gene>
    <name evidence="3" type="ORF">DFH01_26940</name>
</gene>